<organism evidence="4 5">
    <name type="scientific">Chryseobacterium arachidis</name>
    <dbReference type="NCBI Taxonomy" id="1416778"/>
    <lineage>
        <taxon>Bacteria</taxon>
        <taxon>Pseudomonadati</taxon>
        <taxon>Bacteroidota</taxon>
        <taxon>Flavobacteriia</taxon>
        <taxon>Flavobacteriales</taxon>
        <taxon>Weeksellaceae</taxon>
        <taxon>Chryseobacterium group</taxon>
        <taxon>Chryseobacterium</taxon>
    </lineage>
</organism>
<dbReference type="PANTHER" id="PTHR34978:SF3">
    <property type="entry name" value="SLR0241 PROTEIN"/>
    <property type="match status" value="1"/>
</dbReference>
<keyword evidence="2" id="KW-0812">Transmembrane</keyword>
<protein>
    <submittedName>
        <fullName evidence="4">BlaR1 peptidase M56</fullName>
    </submittedName>
</protein>
<sequence length="612" mass="70784">MIILLKIIICSGLLLGLYYLFLSKEKTFTFNRIYLLLGLIFSYTVPFITIEKEAEAVEPALIFETIKQQPTTAVLIPAEKTFNHENVLLIIYVAVAVFFLIKFIHSIFKLKKLKGEEIVYNHKTVVLLNQEMAPFSFMNKIYFSKNYLENDKIDEKMFLHEKIHVDQKHSLDIFLVEILKIMTWFNPFVYFYKQAIITNHEFLADEAVIKKGNDIKSYQNLILSEILKQQKLNLTHQFNFDNTKKRFIMMTAKNSKFAAIKKYLALPVFGSLTLLFAEKVYANGTAETENPISEIFTPSPVSHKNQPEALKEFLGITEKYTDIIENKDFERFKTEVPRSEQVRLVELFDKIDIKNQLHLPIWIHYDEILKQVPTQKQLDQFLNPQYNITLNGNIVDNSILNNYKNTDFYHVYVLKILPKNPDYGKFDYAVTLYTTEYALKFNREKNIALSFKATDDKEYKNHLEALKALPVKESNENKKITDTIRPKEGKNTNLTPTKEQNTSEAPLNAKADEQTPAEFPGGIDKLRNEFMLAFDSKFAKGSKGVLKANINILIDEKGNLKMFNVSGSDETMNSEVSKSIFAVLQNKKWKPATKDGIPVESNFRFPIVLSLQ</sequence>
<dbReference type="CDD" id="cd07341">
    <property type="entry name" value="M56_BlaR1_MecR1_like"/>
    <property type="match status" value="1"/>
</dbReference>
<dbReference type="PANTHER" id="PTHR34978">
    <property type="entry name" value="POSSIBLE SENSOR-TRANSDUCER PROTEIN BLAR"/>
    <property type="match status" value="1"/>
</dbReference>
<feature type="compositionally biased region" description="Basic and acidic residues" evidence="1">
    <location>
        <begin position="477"/>
        <end position="490"/>
    </location>
</feature>
<dbReference type="InterPro" id="IPR052173">
    <property type="entry name" value="Beta-lactam_resp_regulator"/>
</dbReference>
<dbReference type="Proteomes" id="UP000184518">
    <property type="component" value="Unassembled WGS sequence"/>
</dbReference>
<feature type="transmembrane region" description="Helical" evidence="2">
    <location>
        <begin position="87"/>
        <end position="104"/>
    </location>
</feature>
<proteinExistence type="predicted"/>
<evidence type="ECO:0000259" key="3">
    <source>
        <dbReference type="Pfam" id="PF05569"/>
    </source>
</evidence>
<evidence type="ECO:0000256" key="1">
    <source>
        <dbReference type="SAM" id="MobiDB-lite"/>
    </source>
</evidence>
<keyword evidence="5" id="KW-1185">Reference proteome</keyword>
<keyword evidence="2" id="KW-1133">Transmembrane helix</keyword>
<name>A0A1M5LCT1_9FLAO</name>
<feature type="region of interest" description="Disordered" evidence="1">
    <location>
        <begin position="477"/>
        <end position="507"/>
    </location>
</feature>
<gene>
    <name evidence="4" type="ORF">SAMN05443633_11911</name>
</gene>
<feature type="domain" description="Peptidase M56" evidence="3">
    <location>
        <begin position="86"/>
        <end position="249"/>
    </location>
</feature>
<dbReference type="RefSeq" id="WP_072963621.1">
    <property type="nucleotide sequence ID" value="NZ_FQUT01000019.1"/>
</dbReference>
<dbReference type="STRING" id="1416778.SAMN05443633_11911"/>
<keyword evidence="2" id="KW-0472">Membrane</keyword>
<dbReference type="AlphaFoldDB" id="A0A1M5LCT1"/>
<reference evidence="5" key="1">
    <citation type="submission" date="2016-11" db="EMBL/GenBank/DDBJ databases">
        <authorList>
            <person name="Varghese N."/>
            <person name="Submissions S."/>
        </authorList>
    </citation>
    <scope>NUCLEOTIDE SEQUENCE [LARGE SCALE GENOMIC DNA]</scope>
    <source>
        <strain evidence="5">DSM 27619</strain>
    </source>
</reference>
<accession>A0A1M5LCT1</accession>
<feature type="compositionally biased region" description="Polar residues" evidence="1">
    <location>
        <begin position="491"/>
        <end position="505"/>
    </location>
</feature>
<evidence type="ECO:0000256" key="2">
    <source>
        <dbReference type="SAM" id="Phobius"/>
    </source>
</evidence>
<feature type="transmembrane region" description="Helical" evidence="2">
    <location>
        <begin position="6"/>
        <end position="21"/>
    </location>
</feature>
<feature type="transmembrane region" description="Helical" evidence="2">
    <location>
        <begin position="33"/>
        <end position="50"/>
    </location>
</feature>
<dbReference type="InterPro" id="IPR008756">
    <property type="entry name" value="Peptidase_M56"/>
</dbReference>
<evidence type="ECO:0000313" key="5">
    <source>
        <dbReference type="Proteomes" id="UP000184518"/>
    </source>
</evidence>
<dbReference type="Pfam" id="PF05569">
    <property type="entry name" value="Peptidase_M56"/>
    <property type="match status" value="1"/>
</dbReference>
<dbReference type="EMBL" id="FQUT01000019">
    <property type="protein sequence ID" value="SHG62827.1"/>
    <property type="molecule type" value="Genomic_DNA"/>
</dbReference>
<dbReference type="OrthoDB" id="1522859at2"/>
<evidence type="ECO:0000313" key="4">
    <source>
        <dbReference type="EMBL" id="SHG62827.1"/>
    </source>
</evidence>